<dbReference type="InterPro" id="IPR013894">
    <property type="entry name" value="RMI1_OB"/>
</dbReference>
<feature type="compositionally biased region" description="Low complexity" evidence="3">
    <location>
        <begin position="410"/>
        <end position="421"/>
    </location>
</feature>
<organism evidence="5 6">
    <name type="scientific">Stephanodiscus triporus</name>
    <dbReference type="NCBI Taxonomy" id="2934178"/>
    <lineage>
        <taxon>Eukaryota</taxon>
        <taxon>Sar</taxon>
        <taxon>Stramenopiles</taxon>
        <taxon>Ochrophyta</taxon>
        <taxon>Bacillariophyta</taxon>
        <taxon>Coscinodiscophyceae</taxon>
        <taxon>Thalassiosirophycidae</taxon>
        <taxon>Stephanodiscales</taxon>
        <taxon>Stephanodiscaceae</taxon>
        <taxon>Stephanodiscus</taxon>
    </lineage>
</organism>
<feature type="compositionally biased region" description="Polar residues" evidence="3">
    <location>
        <begin position="18"/>
        <end position="27"/>
    </location>
</feature>
<feature type="region of interest" description="Disordered" evidence="3">
    <location>
        <begin position="194"/>
        <end position="221"/>
    </location>
</feature>
<dbReference type="PANTHER" id="PTHR14790:SF15">
    <property type="entry name" value="RECQ-MEDIATED GENOME INSTABILITY PROTEIN 1"/>
    <property type="match status" value="1"/>
</dbReference>
<evidence type="ECO:0000313" key="6">
    <source>
        <dbReference type="Proteomes" id="UP001530315"/>
    </source>
</evidence>
<dbReference type="InterPro" id="IPR042470">
    <property type="entry name" value="RMI1_N_C_sf"/>
</dbReference>
<comment type="caution">
    <text evidence="5">The sequence shown here is derived from an EMBL/GenBank/DDBJ whole genome shotgun (WGS) entry which is preliminary data.</text>
</comment>
<feature type="region of interest" description="Disordered" evidence="3">
    <location>
        <begin position="409"/>
        <end position="450"/>
    </location>
</feature>
<feature type="compositionally biased region" description="Low complexity" evidence="3">
    <location>
        <begin position="198"/>
        <end position="210"/>
    </location>
</feature>
<proteinExistence type="inferred from homology"/>
<evidence type="ECO:0000256" key="2">
    <source>
        <dbReference type="ARBA" id="ARBA00018987"/>
    </source>
</evidence>
<dbReference type="PANTHER" id="PTHR14790">
    <property type="entry name" value="RECQ-MEDIATED GENOME INSTABILITY PROTEIN 1 RMI1"/>
    <property type="match status" value="1"/>
</dbReference>
<feature type="domain" description="RecQ mediated genome instability protein 1 OB-fold" evidence="4">
    <location>
        <begin position="252"/>
        <end position="314"/>
    </location>
</feature>
<sequence>MDVVVDDDDDDDAAAASSIESFRGSQNDSRHSQKNENVASSYSSHQKQQQQQQQRLQQRFEDQAGIRPSHSWLEQCLVHLRNSGGDPRAGVVGREEEEIWNQILHADLRDVVREYEPSSGMIDENSNFNAEREGAATLLRNAILCSKNSGSNVANMNGKYQSGKTILPSSFRLLIQMEEVIDVTMTFEQQLAVGGGPSAATASNNNAESGQQPYGGTTIRNPKHRCLKMAFSDGYYPNGKKHPQQDYGTENDNNHVLLAMETSPILNLSVSSPPGLKMLLHGPIVVRLGLVQLNDENCAVIGGEIDSWKEVWKRAKERAQREKGLGIDPTVKALVWNPLMGDEEELDEREGESGDATAAVLPPPMMQAPLPLPPAQPVITPNQPTPTTTNPNSAINSSSRHWDRHQTLPNASNASTNATASRALDSGVCGNSRQRTLDFYPKKPRPETTRLLPKNRPVAAQQQLNANPYQRTNDNIGGTNAQPNSGTLAFQRQLHQHPPPLSSQNETNIIPIDESPPHATFRKSTEPPLSNPYASLRPSYFTPSISISTQPTSVSASAFTSNPSFLELKSILQELRTNRALYEEYYDKIITVPCKMEDSGSKDKVFNIVKAPPAAADDSGSGKKKGKSKKEKKYEFFFVGKFFGPKQSDGAIACRVDSSLIAPYFDIYSPAEIRKLTREDKDRVHRIINQCMSQCIHDFSSLGQFQMKLMFTADEFAAETSSLSPNDWLADTAHPFLCVVRKM</sequence>
<gene>
    <name evidence="5" type="ORF">ACHAW5_006833</name>
</gene>
<feature type="compositionally biased region" description="Polar residues" evidence="3">
    <location>
        <begin position="35"/>
        <end position="45"/>
    </location>
</feature>
<dbReference type="EMBL" id="JALLAZ020000535">
    <property type="protein sequence ID" value="KAL3792926.1"/>
    <property type="molecule type" value="Genomic_DNA"/>
</dbReference>
<accession>A0ABD3PYX0</accession>
<feature type="region of interest" description="Disordered" evidence="3">
    <location>
        <begin position="1"/>
        <end position="61"/>
    </location>
</feature>
<evidence type="ECO:0000256" key="1">
    <source>
        <dbReference type="ARBA" id="ARBA00006395"/>
    </source>
</evidence>
<dbReference type="Pfam" id="PF08585">
    <property type="entry name" value="RMI1_N_C"/>
    <property type="match status" value="1"/>
</dbReference>
<reference evidence="5 6" key="1">
    <citation type="submission" date="2024-10" db="EMBL/GenBank/DDBJ databases">
        <title>Updated reference genomes for cyclostephanoid diatoms.</title>
        <authorList>
            <person name="Roberts W.R."/>
            <person name="Alverson A.J."/>
        </authorList>
    </citation>
    <scope>NUCLEOTIDE SEQUENCE [LARGE SCALE GENOMIC DNA]</scope>
    <source>
        <strain evidence="5 6">AJA276-08</strain>
    </source>
</reference>
<evidence type="ECO:0000313" key="5">
    <source>
        <dbReference type="EMBL" id="KAL3792926.1"/>
    </source>
</evidence>
<dbReference type="AlphaFoldDB" id="A0ABD3PYX0"/>
<evidence type="ECO:0000256" key="3">
    <source>
        <dbReference type="SAM" id="MobiDB-lite"/>
    </source>
</evidence>
<feature type="compositionally biased region" description="Acidic residues" evidence="3">
    <location>
        <begin position="1"/>
        <end position="13"/>
    </location>
</feature>
<protein>
    <recommendedName>
        <fullName evidence="2">RecQ-mediated genome instability protein 1</fullName>
    </recommendedName>
</protein>
<name>A0ABD3PYX0_9STRA</name>
<dbReference type="Proteomes" id="UP001530315">
    <property type="component" value="Unassembled WGS sequence"/>
</dbReference>
<comment type="similarity">
    <text evidence="1">Belongs to the RMI1 family.</text>
</comment>
<feature type="compositionally biased region" description="Low complexity" evidence="3">
    <location>
        <begin position="46"/>
        <end position="57"/>
    </location>
</feature>
<keyword evidence="6" id="KW-1185">Reference proteome</keyword>
<dbReference type="Gene3D" id="2.40.50.770">
    <property type="entry name" value="RecQ-mediated genome instability protein Rmi1, C-terminal domain"/>
    <property type="match status" value="1"/>
</dbReference>
<feature type="compositionally biased region" description="Polar residues" evidence="3">
    <location>
        <begin position="211"/>
        <end position="220"/>
    </location>
</feature>
<evidence type="ECO:0000259" key="4">
    <source>
        <dbReference type="Pfam" id="PF08585"/>
    </source>
</evidence>